<gene>
    <name evidence="1" type="ORF">MG293_000763</name>
</gene>
<keyword evidence="2" id="KW-1185">Reference proteome</keyword>
<evidence type="ECO:0000313" key="2">
    <source>
        <dbReference type="Proteomes" id="UP001214576"/>
    </source>
</evidence>
<protein>
    <submittedName>
        <fullName evidence="1">Uncharacterized protein</fullName>
    </submittedName>
</protein>
<accession>A0AAD4UJM9</accession>
<comment type="caution">
    <text evidence="1">The sequence shown here is derived from an EMBL/GenBank/DDBJ whole genome shotgun (WGS) entry which is preliminary data.</text>
</comment>
<dbReference type="Proteomes" id="UP001214576">
    <property type="component" value="Unassembled WGS sequence"/>
</dbReference>
<organism evidence="1 2">
    <name type="scientific">Ovis ammon polii</name>
    <dbReference type="NCBI Taxonomy" id="230172"/>
    <lineage>
        <taxon>Eukaryota</taxon>
        <taxon>Metazoa</taxon>
        <taxon>Chordata</taxon>
        <taxon>Craniata</taxon>
        <taxon>Vertebrata</taxon>
        <taxon>Euteleostomi</taxon>
        <taxon>Mammalia</taxon>
        <taxon>Eutheria</taxon>
        <taxon>Laurasiatheria</taxon>
        <taxon>Artiodactyla</taxon>
        <taxon>Ruminantia</taxon>
        <taxon>Pecora</taxon>
        <taxon>Bovidae</taxon>
        <taxon>Caprinae</taxon>
        <taxon>Ovis</taxon>
    </lineage>
</organism>
<name>A0AAD4UJM9_OVIAM</name>
<dbReference type="AlphaFoldDB" id="A0AAD4UJM9"/>
<evidence type="ECO:0000313" key="1">
    <source>
        <dbReference type="EMBL" id="KAI4548433.1"/>
    </source>
</evidence>
<sequence length="237" mass="26680">MDCSPLGFSVHGISQCIRRKKVLYHFIEEIEFLGECDIVKDDQTASKLLLQDIEYNSLCYKITYWVLWTLRYYDLSLTCAFVVSSSPLVSFLSRQHTMVFAWCCRLSVQFSSVTQSCPTLRDPMNRSTPSYLRPDNPAEGLLLLSPKTKDLGLVQFAQNMKQSMSSDSVDKHTVKVLRIIAMMKIVVCQALCQRGASPGKNTGAYWPILVVISFQSTILPIGLAANPPEYLVLPEPL</sequence>
<reference evidence="1" key="1">
    <citation type="submission" date="2022-03" db="EMBL/GenBank/DDBJ databases">
        <title>Genomic analyses of argali, domestic sheep and their hybrids provide insights into chromosomal evolution, heterosis and genetic basis of agronomic traits.</title>
        <authorList>
            <person name="Li M."/>
        </authorList>
    </citation>
    <scope>NUCLEOTIDE SEQUENCE</scope>
    <source>
        <strain evidence="1">CAU-MHL-2022a</strain>
        <tissue evidence="1">Skin</tissue>
    </source>
</reference>
<proteinExistence type="predicted"/>
<dbReference type="EMBL" id="JAKZEL010000001">
    <property type="protein sequence ID" value="KAI4548433.1"/>
    <property type="molecule type" value="Genomic_DNA"/>
</dbReference>